<accession>A0A8K0JLN2</accession>
<sequence length="116" mass="12392">MPKLLARSADGDTIDVKPYPPTSPKKSGAKQPKKQASPSDDTTNDVKPSGSASPKKAAGKQAAKKWSKQDKIDILLKVVQTASPDWQATYPPVAEIGWKGDEVGVRGQRSIISLKP</sequence>
<reference evidence="2" key="1">
    <citation type="submission" date="2020-04" db="EMBL/GenBank/DDBJ databases">
        <title>Analysis of mating type loci in Filobasidium floriforme.</title>
        <authorList>
            <person name="Nowrousian M."/>
        </authorList>
    </citation>
    <scope>NUCLEOTIDE SEQUENCE</scope>
    <source>
        <strain evidence="2">CBS 6242</strain>
    </source>
</reference>
<protein>
    <submittedName>
        <fullName evidence="2">Uncharacterized protein</fullName>
    </submittedName>
</protein>
<comment type="caution">
    <text evidence="2">The sequence shown here is derived from an EMBL/GenBank/DDBJ whole genome shotgun (WGS) entry which is preliminary data.</text>
</comment>
<keyword evidence="3" id="KW-1185">Reference proteome</keyword>
<name>A0A8K0JLN2_9TREE</name>
<dbReference type="AlphaFoldDB" id="A0A8K0JLN2"/>
<dbReference type="Proteomes" id="UP000812966">
    <property type="component" value="Unassembled WGS sequence"/>
</dbReference>
<feature type="region of interest" description="Disordered" evidence="1">
    <location>
        <begin position="1"/>
        <end position="68"/>
    </location>
</feature>
<evidence type="ECO:0000256" key="1">
    <source>
        <dbReference type="SAM" id="MobiDB-lite"/>
    </source>
</evidence>
<organism evidence="2 3">
    <name type="scientific">Filobasidium floriforme</name>
    <dbReference type="NCBI Taxonomy" id="5210"/>
    <lineage>
        <taxon>Eukaryota</taxon>
        <taxon>Fungi</taxon>
        <taxon>Dikarya</taxon>
        <taxon>Basidiomycota</taxon>
        <taxon>Agaricomycotina</taxon>
        <taxon>Tremellomycetes</taxon>
        <taxon>Filobasidiales</taxon>
        <taxon>Filobasidiaceae</taxon>
        <taxon>Filobasidium</taxon>
    </lineage>
</organism>
<evidence type="ECO:0000313" key="2">
    <source>
        <dbReference type="EMBL" id="KAG7532214.1"/>
    </source>
</evidence>
<feature type="compositionally biased region" description="Low complexity" evidence="1">
    <location>
        <begin position="47"/>
        <end position="61"/>
    </location>
</feature>
<evidence type="ECO:0000313" key="3">
    <source>
        <dbReference type="Proteomes" id="UP000812966"/>
    </source>
</evidence>
<dbReference type="EMBL" id="JABELV010000071">
    <property type="protein sequence ID" value="KAG7532214.1"/>
    <property type="molecule type" value="Genomic_DNA"/>
</dbReference>
<proteinExistence type="predicted"/>
<gene>
    <name evidence="2" type="ORF">FFLO_03763</name>
</gene>